<dbReference type="Proteomes" id="UP001295423">
    <property type="component" value="Unassembled WGS sequence"/>
</dbReference>
<keyword evidence="9 10" id="KW-0472">Membrane</keyword>
<comment type="caution">
    <text evidence="11">The sequence shown here is derived from an EMBL/GenBank/DDBJ whole genome shotgun (WGS) entry which is preliminary data.</text>
</comment>
<keyword evidence="5 10" id="KW-0812">Transmembrane</keyword>
<keyword evidence="6" id="KW-0418">Kinase</keyword>
<dbReference type="PANTHER" id="PTHR13205">
    <property type="entry name" value="TRANSMEMBRANE PROTEIN 15-RELATED"/>
    <property type="match status" value="1"/>
</dbReference>
<evidence type="ECO:0000256" key="1">
    <source>
        <dbReference type="ARBA" id="ARBA00004477"/>
    </source>
</evidence>
<gene>
    <name evidence="11" type="ORF">CYCCA115_LOCUS20242</name>
</gene>
<evidence type="ECO:0000256" key="3">
    <source>
        <dbReference type="ARBA" id="ARBA00012132"/>
    </source>
</evidence>
<feature type="transmembrane region" description="Helical" evidence="10">
    <location>
        <begin position="12"/>
        <end position="31"/>
    </location>
</feature>
<keyword evidence="8 10" id="KW-1133">Transmembrane helix</keyword>
<accession>A0AAD2G5B4</accession>
<feature type="transmembrane region" description="Helical" evidence="10">
    <location>
        <begin position="169"/>
        <end position="187"/>
    </location>
</feature>
<dbReference type="InterPro" id="IPR032974">
    <property type="entry name" value="Polypren_kinase"/>
</dbReference>
<dbReference type="EMBL" id="CAKOGP040002151">
    <property type="protein sequence ID" value="CAJ1963605.1"/>
    <property type="molecule type" value="Genomic_DNA"/>
</dbReference>
<evidence type="ECO:0000313" key="11">
    <source>
        <dbReference type="EMBL" id="CAJ1963605.1"/>
    </source>
</evidence>
<evidence type="ECO:0000256" key="4">
    <source>
        <dbReference type="ARBA" id="ARBA00022679"/>
    </source>
</evidence>
<feature type="transmembrane region" description="Helical" evidence="10">
    <location>
        <begin position="107"/>
        <end position="126"/>
    </location>
</feature>
<evidence type="ECO:0000256" key="5">
    <source>
        <dbReference type="ARBA" id="ARBA00022692"/>
    </source>
</evidence>
<evidence type="ECO:0000313" key="12">
    <source>
        <dbReference type="Proteomes" id="UP001295423"/>
    </source>
</evidence>
<evidence type="ECO:0000256" key="9">
    <source>
        <dbReference type="ARBA" id="ARBA00023136"/>
    </source>
</evidence>
<dbReference type="PANTHER" id="PTHR13205:SF15">
    <property type="entry name" value="DOLICHOL KINASE"/>
    <property type="match status" value="1"/>
</dbReference>
<evidence type="ECO:0000256" key="6">
    <source>
        <dbReference type="ARBA" id="ARBA00022777"/>
    </source>
</evidence>
<dbReference type="AlphaFoldDB" id="A0AAD2G5B4"/>
<evidence type="ECO:0000256" key="2">
    <source>
        <dbReference type="ARBA" id="ARBA00010794"/>
    </source>
</evidence>
<protein>
    <recommendedName>
        <fullName evidence="3">dolichol kinase</fullName>
        <ecNumber evidence="3">2.7.1.108</ecNumber>
    </recommendedName>
</protein>
<dbReference type="EC" id="2.7.1.108" evidence="3"/>
<reference evidence="11" key="1">
    <citation type="submission" date="2023-08" db="EMBL/GenBank/DDBJ databases">
        <authorList>
            <person name="Audoor S."/>
            <person name="Bilcke G."/>
        </authorList>
    </citation>
    <scope>NUCLEOTIDE SEQUENCE</scope>
</reference>
<comment type="similarity">
    <text evidence="2">Belongs to the polyprenol kinase family.</text>
</comment>
<evidence type="ECO:0000256" key="7">
    <source>
        <dbReference type="ARBA" id="ARBA00022824"/>
    </source>
</evidence>
<keyword evidence="12" id="KW-1185">Reference proteome</keyword>
<evidence type="ECO:0000256" key="8">
    <source>
        <dbReference type="ARBA" id="ARBA00022989"/>
    </source>
</evidence>
<keyword evidence="4" id="KW-0808">Transferase</keyword>
<name>A0AAD2G5B4_9STRA</name>
<sequence length="238" mass="26291">MESHLSPLHNNAIVCLFMILSFKLCIELACWTRLRLNRGISRPLLHILLSSGVIFWPYFDESDWSWRLNALVPAVVGVRMIYKGGIVRDPVDADVANMSLSNSPGDLLFGASFLPLVMCYLGIYQFLKPECAIVPAAFLGDSLAPLIGSRYGRHLFQMPFGQSKTMEGSIVGVFLGTIMGCYFYSYMMGMQLLPLRMILAYSAIAAVAEATSPANMDNLAVPIVLLFSAEWVQLLIPA</sequence>
<dbReference type="GO" id="GO:0004168">
    <property type="term" value="F:dolichol kinase activity"/>
    <property type="evidence" value="ECO:0007669"/>
    <property type="project" value="UniProtKB-EC"/>
</dbReference>
<dbReference type="GO" id="GO:0005789">
    <property type="term" value="C:endoplasmic reticulum membrane"/>
    <property type="evidence" value="ECO:0007669"/>
    <property type="project" value="UniProtKB-SubCell"/>
</dbReference>
<feature type="transmembrane region" description="Helical" evidence="10">
    <location>
        <begin position="43"/>
        <end position="59"/>
    </location>
</feature>
<keyword evidence="7" id="KW-0256">Endoplasmic reticulum</keyword>
<comment type="subcellular location">
    <subcellularLocation>
        <location evidence="1">Endoplasmic reticulum membrane</location>
        <topology evidence="1">Multi-pass membrane protein</topology>
    </subcellularLocation>
</comment>
<dbReference type="GO" id="GO:0043048">
    <property type="term" value="P:dolichyl monophosphate biosynthetic process"/>
    <property type="evidence" value="ECO:0007669"/>
    <property type="project" value="TreeGrafter"/>
</dbReference>
<proteinExistence type="inferred from homology"/>
<organism evidence="11 12">
    <name type="scientific">Cylindrotheca closterium</name>
    <dbReference type="NCBI Taxonomy" id="2856"/>
    <lineage>
        <taxon>Eukaryota</taxon>
        <taxon>Sar</taxon>
        <taxon>Stramenopiles</taxon>
        <taxon>Ochrophyta</taxon>
        <taxon>Bacillariophyta</taxon>
        <taxon>Bacillariophyceae</taxon>
        <taxon>Bacillariophycidae</taxon>
        <taxon>Bacillariales</taxon>
        <taxon>Bacillariaceae</taxon>
        <taxon>Cylindrotheca</taxon>
    </lineage>
</organism>
<evidence type="ECO:0000256" key="10">
    <source>
        <dbReference type="SAM" id="Phobius"/>
    </source>
</evidence>